<evidence type="ECO:0000313" key="2">
    <source>
        <dbReference type="Proteomes" id="UP000019151"/>
    </source>
</evidence>
<proteinExistence type="predicted"/>
<gene>
    <name evidence="1" type="ORF">J421_2490</name>
</gene>
<dbReference type="STRING" id="861299.J421_2490"/>
<dbReference type="AlphaFoldDB" id="W0RHX0"/>
<keyword evidence="2" id="KW-1185">Reference proteome</keyword>
<protein>
    <submittedName>
        <fullName evidence="1">Putative ATPGTP-binding protein</fullName>
    </submittedName>
</protein>
<dbReference type="Proteomes" id="UP000019151">
    <property type="component" value="Chromosome"/>
</dbReference>
<dbReference type="RefSeq" id="WP_025411502.1">
    <property type="nucleotide sequence ID" value="NZ_CP007128.1"/>
</dbReference>
<dbReference type="HOGENOM" id="CLU_924003_0_0_0"/>
<dbReference type="EMBL" id="CP007128">
    <property type="protein sequence ID" value="AHG90027.1"/>
    <property type="molecule type" value="Genomic_DNA"/>
</dbReference>
<dbReference type="InterPro" id="IPR029063">
    <property type="entry name" value="SAM-dependent_MTases_sf"/>
</dbReference>
<accession>W0RHX0</accession>
<dbReference type="KEGG" id="gba:J421_2490"/>
<name>W0RHX0_9BACT</name>
<dbReference type="SUPFAM" id="SSF53335">
    <property type="entry name" value="S-adenosyl-L-methionine-dependent methyltransferases"/>
    <property type="match status" value="1"/>
</dbReference>
<sequence length="289" mass="31794">MKVPTAREFFFPSRPLSPAEQVDVETRFFRALRLPNGTYKTTYANRLPDVDAALCDLLEADGAASATTPVRVLDVGVSSGMTTLELVQAMEARGIPRQVVAVDLTVNAYLHRAFGVADLLCDPSGQVLQIALPFAAKGRPHDPRGSFPRRALQSAFELAERWVGGPNRARVGRLVQLISPRLRERSDVTVVEHDLTRANAAWDGQFDVVRAANILNLDYFDEATLARMVGYLRRALRPGGILVVARTHDDTRRNHATLFRLVDDGLHPVRRIGDGSEIERIALVPAGVS</sequence>
<organism evidence="1 2">
    <name type="scientific">Gemmatirosa kalamazoonensis</name>
    <dbReference type="NCBI Taxonomy" id="861299"/>
    <lineage>
        <taxon>Bacteria</taxon>
        <taxon>Pseudomonadati</taxon>
        <taxon>Gemmatimonadota</taxon>
        <taxon>Gemmatimonadia</taxon>
        <taxon>Gemmatimonadales</taxon>
        <taxon>Gemmatimonadaceae</taxon>
        <taxon>Gemmatirosa</taxon>
    </lineage>
</organism>
<evidence type="ECO:0000313" key="1">
    <source>
        <dbReference type="EMBL" id="AHG90027.1"/>
    </source>
</evidence>
<dbReference type="eggNOG" id="COG1352">
    <property type="taxonomic scope" value="Bacteria"/>
</dbReference>
<dbReference type="Gene3D" id="3.40.50.150">
    <property type="entry name" value="Vaccinia Virus protein VP39"/>
    <property type="match status" value="1"/>
</dbReference>
<dbReference type="OrthoDB" id="5120740at2"/>
<dbReference type="InParanoid" id="W0RHX0"/>
<reference evidence="1 2" key="1">
    <citation type="journal article" date="2014" name="Genome Announc.">
        <title>Genome Sequence and Methylome of Soil Bacterium Gemmatirosa kalamazoonensis KBS708T, a Member of the Rarely Cultivated Gemmatimonadetes Phylum.</title>
        <authorList>
            <person name="Debruyn J.M."/>
            <person name="Radosevich M."/>
            <person name="Wommack K.E."/>
            <person name="Polson S.W."/>
            <person name="Hauser L.J."/>
            <person name="Fawaz M.N."/>
            <person name="Korlach J."/>
            <person name="Tsai Y.C."/>
        </authorList>
    </citation>
    <scope>NUCLEOTIDE SEQUENCE [LARGE SCALE GENOMIC DNA]</scope>
    <source>
        <strain evidence="1 2">KBS708</strain>
    </source>
</reference>